<protein>
    <recommendedName>
        <fullName evidence="8">Riboflavin transporter</fullName>
    </recommendedName>
</protein>
<dbReference type="PANTHER" id="PTHR38438:SF1">
    <property type="entry name" value="RIBOFLAVIN TRANSPORTER RIBU"/>
    <property type="match status" value="1"/>
</dbReference>
<comment type="function">
    <text evidence="8">Probably a riboflavin-binding protein that interacts with the energy-coupling factor (ECF) ABC-transporter complex.</text>
</comment>
<sequence length="185" mass="19418">MSTTISSNTRKLVTQALLAAVAIVLVAFVHFPLIPAAPFLEYDPADIPIFIGAFLFGPWAGLGLTVVTAIIQGLTVSASSGPIGIVMHILATGTFVVLAGSIYQRHRTRKGAVVALVLGSLAMTAVMCLCNLVFTPLFMGSTVGAVVQMLLPAIIPFNLAKAGINSLVTYVVYKAVSRVVFQEKS</sequence>
<dbReference type="InterPro" id="IPR025720">
    <property type="entry name" value="RibU"/>
</dbReference>
<dbReference type="Proteomes" id="UP001477672">
    <property type="component" value="Unassembled WGS sequence"/>
</dbReference>
<proteinExistence type="inferred from homology"/>
<feature type="transmembrane region" description="Helical" evidence="9">
    <location>
        <begin position="49"/>
        <end position="71"/>
    </location>
</feature>
<evidence type="ECO:0000313" key="10">
    <source>
        <dbReference type="EMBL" id="MEQ2518955.1"/>
    </source>
</evidence>
<evidence type="ECO:0000313" key="11">
    <source>
        <dbReference type="Proteomes" id="UP001477672"/>
    </source>
</evidence>
<feature type="transmembrane region" description="Helical" evidence="9">
    <location>
        <begin position="150"/>
        <end position="173"/>
    </location>
</feature>
<keyword evidence="4 8" id="KW-1003">Cell membrane</keyword>
<feature type="transmembrane region" description="Helical" evidence="9">
    <location>
        <begin position="12"/>
        <end position="37"/>
    </location>
</feature>
<keyword evidence="5 9" id="KW-0812">Transmembrane</keyword>
<dbReference type="Gene3D" id="1.10.1760.20">
    <property type="match status" value="1"/>
</dbReference>
<comment type="similarity">
    <text evidence="2 8">Belongs to the prokaryotic riboflavin transporter (P-RFT) (TC 2.A.87) family.</text>
</comment>
<evidence type="ECO:0000256" key="9">
    <source>
        <dbReference type="SAM" id="Phobius"/>
    </source>
</evidence>
<dbReference type="PIRSF" id="PIRSF037778">
    <property type="entry name" value="UCP037778_transp_RibU"/>
    <property type="match status" value="1"/>
</dbReference>
<keyword evidence="6 9" id="KW-1133">Transmembrane helix</keyword>
<dbReference type="InterPro" id="IPR024529">
    <property type="entry name" value="ECF_trnsprt_substrate-spec"/>
</dbReference>
<dbReference type="RefSeq" id="WP_349214131.1">
    <property type="nucleotide sequence ID" value="NZ_JBBMFA010000023.1"/>
</dbReference>
<dbReference type="Pfam" id="PF12822">
    <property type="entry name" value="ECF_trnsprt"/>
    <property type="match status" value="1"/>
</dbReference>
<evidence type="ECO:0000256" key="8">
    <source>
        <dbReference type="PIRNR" id="PIRNR037778"/>
    </source>
</evidence>
<dbReference type="EMBL" id="JBBMFA010000023">
    <property type="protein sequence ID" value="MEQ2518955.1"/>
    <property type="molecule type" value="Genomic_DNA"/>
</dbReference>
<evidence type="ECO:0000256" key="2">
    <source>
        <dbReference type="ARBA" id="ARBA00005540"/>
    </source>
</evidence>
<feature type="transmembrane region" description="Helical" evidence="9">
    <location>
        <begin position="115"/>
        <end position="138"/>
    </location>
</feature>
<comment type="subcellular location">
    <subcellularLocation>
        <location evidence="1">Cell membrane</location>
        <topology evidence="1">Multi-pass membrane protein</topology>
    </subcellularLocation>
</comment>
<name>A0ABV1GAZ6_9FIRM</name>
<accession>A0ABV1GAZ6</accession>
<evidence type="ECO:0000256" key="3">
    <source>
        <dbReference type="ARBA" id="ARBA00022448"/>
    </source>
</evidence>
<dbReference type="PANTHER" id="PTHR38438">
    <property type="entry name" value="RIBOFLAVIN TRANSPORTER RIBU"/>
    <property type="match status" value="1"/>
</dbReference>
<evidence type="ECO:0000256" key="4">
    <source>
        <dbReference type="ARBA" id="ARBA00022475"/>
    </source>
</evidence>
<evidence type="ECO:0000256" key="6">
    <source>
        <dbReference type="ARBA" id="ARBA00022989"/>
    </source>
</evidence>
<evidence type="ECO:0000256" key="7">
    <source>
        <dbReference type="ARBA" id="ARBA00023136"/>
    </source>
</evidence>
<keyword evidence="11" id="KW-1185">Reference proteome</keyword>
<evidence type="ECO:0000256" key="5">
    <source>
        <dbReference type="ARBA" id="ARBA00022692"/>
    </source>
</evidence>
<keyword evidence="7 8" id="KW-0472">Membrane</keyword>
<comment type="caution">
    <text evidence="10">The sequence shown here is derived from an EMBL/GenBank/DDBJ whole genome shotgun (WGS) entry which is preliminary data.</text>
</comment>
<organism evidence="10 11">
    <name type="scientific">Ruthenibacterium intestinale</name>
    <dbReference type="NCBI Taxonomy" id="3133163"/>
    <lineage>
        <taxon>Bacteria</taxon>
        <taxon>Bacillati</taxon>
        <taxon>Bacillota</taxon>
        <taxon>Clostridia</taxon>
        <taxon>Eubacteriales</taxon>
        <taxon>Oscillospiraceae</taxon>
        <taxon>Ruthenibacterium</taxon>
    </lineage>
</organism>
<gene>
    <name evidence="10" type="ORF">WMO24_00640</name>
</gene>
<keyword evidence="3 8" id="KW-0813">Transport</keyword>
<reference evidence="10 11" key="1">
    <citation type="submission" date="2024-03" db="EMBL/GenBank/DDBJ databases">
        <title>Human intestinal bacterial collection.</title>
        <authorList>
            <person name="Pauvert C."/>
            <person name="Hitch T.C.A."/>
            <person name="Clavel T."/>
        </authorList>
    </citation>
    <scope>NUCLEOTIDE SEQUENCE [LARGE SCALE GENOMIC DNA]</scope>
    <source>
        <strain evidence="10 11">CLA-JM-H11</strain>
    </source>
</reference>
<evidence type="ECO:0000256" key="1">
    <source>
        <dbReference type="ARBA" id="ARBA00004651"/>
    </source>
</evidence>